<keyword evidence="3" id="KW-1185">Reference proteome</keyword>
<comment type="caution">
    <text evidence="2">The sequence shown here is derived from an EMBL/GenBank/DDBJ whole genome shotgun (WGS) entry which is preliminary data.</text>
</comment>
<organism evidence="2 3">
    <name type="scientific">Salana multivorans</name>
    <dbReference type="NCBI Taxonomy" id="120377"/>
    <lineage>
        <taxon>Bacteria</taxon>
        <taxon>Bacillati</taxon>
        <taxon>Actinomycetota</taxon>
        <taxon>Actinomycetes</taxon>
        <taxon>Micrococcales</taxon>
        <taxon>Beutenbergiaceae</taxon>
        <taxon>Salana</taxon>
    </lineage>
</organism>
<feature type="region of interest" description="Disordered" evidence="1">
    <location>
        <begin position="1"/>
        <end position="25"/>
    </location>
</feature>
<evidence type="ECO:0000313" key="2">
    <source>
        <dbReference type="EMBL" id="ROR96392.1"/>
    </source>
</evidence>
<reference evidence="2 3" key="1">
    <citation type="submission" date="2018-11" db="EMBL/GenBank/DDBJ databases">
        <title>Sequencing the genomes of 1000 actinobacteria strains.</title>
        <authorList>
            <person name="Klenk H.-P."/>
        </authorList>
    </citation>
    <scope>NUCLEOTIDE SEQUENCE [LARGE SCALE GENOMIC DNA]</scope>
    <source>
        <strain evidence="2 3">DSM 13521</strain>
    </source>
</reference>
<dbReference type="RefSeq" id="WP_245967920.1">
    <property type="nucleotide sequence ID" value="NZ_RKHQ01000001.1"/>
</dbReference>
<proteinExistence type="predicted"/>
<dbReference type="EMBL" id="RKHQ01000001">
    <property type="protein sequence ID" value="ROR96392.1"/>
    <property type="molecule type" value="Genomic_DNA"/>
</dbReference>
<protein>
    <submittedName>
        <fullName evidence="2">Uncharacterized protein</fullName>
    </submittedName>
</protein>
<evidence type="ECO:0000256" key="1">
    <source>
        <dbReference type="SAM" id="MobiDB-lite"/>
    </source>
</evidence>
<name>A0A3N2D9P4_9MICO</name>
<accession>A0A3N2D9P4</accession>
<dbReference type="InterPro" id="IPR043755">
    <property type="entry name" value="DUF5701"/>
</dbReference>
<sequence>MTTTQTSTTRPTTAQPTPTRPTPTTLPALDVQLDRLLALGLADLAGVPEAELRSTVAAVVGDEGIGASDVPGADDPLLLAIHPDLVPARALAPLLERAGRPGFVVVDWTDLEDFRTVPDVELPDRALYVVRGADRGDDLRGASPEEALAELTGRGRTPLTLHEGIGWLMQDPSRLEPNHCFMCLATRKPRPRGAFDARTPALWISGGTGRDGVERRGAPKVGWCWWRNRHTWLGFASATGRG</sequence>
<dbReference type="Pfam" id="PF18959">
    <property type="entry name" value="DUF5701"/>
    <property type="match status" value="1"/>
</dbReference>
<evidence type="ECO:0000313" key="3">
    <source>
        <dbReference type="Proteomes" id="UP000275356"/>
    </source>
</evidence>
<dbReference type="AlphaFoldDB" id="A0A3N2D9P4"/>
<gene>
    <name evidence="2" type="ORF">EDD28_0975</name>
</gene>
<dbReference type="Proteomes" id="UP000275356">
    <property type="component" value="Unassembled WGS sequence"/>
</dbReference>